<sequence length="925" mass="105988">MSVDSAFTVEYSKSDRSNCIACRSTIKKNTIRFGIIVQSPNFDGKILRWHHKKCFYKKVKLHDVQMIKGFESLRWKDQERIRQQIEGNSTEKKNETVREDAFAVQYTKSNPNKCHACDSAIETDTLCLSKKDGTTISSEPNEQSDVWYHINCFNEIKDDLGFSGTAESFSGFANLKEEDQMELRQKLPSPTVSSRKRKSETDEIDDTMIVKQPKLEDEIQIKKEQSELLWTYKDALRKEIPRDVLKQLLEFNLQKLVSGEYNLIETVADCMAFGALEHCPECGGFIVFNYTTYKCTGNITEWTKCMYSTQSPNRKPFEIPDDVKQQYNILPKYNPKFPLKGYSIVLAGRLSKTAATLQQEIERLGAKVLANVDATVDVVISTQDEVQRKSKKIQDAQLFEIHVVPVQFLDDIQNDQPWIVMEKLKISTWGILPHIRKQQTKDNAQKISTSRSRKSVPEKVSMILKDGAAIDPDSGLEDFCHVMRDSETGEIFAAVLGAGRTGTIYGGKKNEQFDDQSEAIKAFETLFLDKTGNKWSDRGTFKKFPNKFYPLEIDYGNHDIQKVFDNVNANKRSNLPKLVQDLICFIFDIESMEEALLSFEIDLTKMPLGRLSRNQLNKGYQVLTELQTLITNDATNKTAIIDASNRFYTLIPHNFNRGKPIILDKIDLIQSKTEIIDNLLEIEKAYSMLKETNDQKNEHSIDDYYKKLKCSLQPVDHNSEEFHRIEQYMTNTYAPHQRKYTLKLKELFKTTREGEREKFQKWQSTENRQLLWHGSRKTNFAGILSQGLRIAPPEAPASGYNFGKGVYFTDMVSKGAHYCFATPTASGGLMLLCEVALGKMYECHQRTSFSTETLPANTQSVKACGKTIPSPKGQYITDDGILIPMGRSINAKIQKSSLQYNEFIVYDTDQINMRYLLRVDFQFIN</sequence>
<evidence type="ECO:0000256" key="19">
    <source>
        <dbReference type="ARBA" id="ARBA00023027"/>
    </source>
</evidence>
<dbReference type="Pfam" id="PF08063">
    <property type="entry name" value="Zn_ribbon_PADR1"/>
    <property type="match status" value="1"/>
</dbReference>
<evidence type="ECO:0000256" key="1">
    <source>
        <dbReference type="ARBA" id="ARBA00004286"/>
    </source>
</evidence>
<dbReference type="EMBL" id="CAJNOL010001818">
    <property type="protein sequence ID" value="CAF1423686.1"/>
    <property type="molecule type" value="Genomic_DNA"/>
</dbReference>
<keyword evidence="5" id="KW-0963">Cytoplasm</keyword>
<evidence type="ECO:0000256" key="7">
    <source>
        <dbReference type="ARBA" id="ARBA00022533"/>
    </source>
</evidence>
<keyword evidence="14" id="KW-0013">ADP-ribosylation</keyword>
<evidence type="ECO:0000259" key="33">
    <source>
        <dbReference type="PROSITE" id="PS50172"/>
    </source>
</evidence>
<dbReference type="InterPro" id="IPR008893">
    <property type="entry name" value="WGR_domain"/>
</dbReference>
<dbReference type="GO" id="GO:0005694">
    <property type="term" value="C:chromosome"/>
    <property type="evidence" value="ECO:0007669"/>
    <property type="project" value="UniProtKB-SubCell"/>
</dbReference>
<keyword evidence="21" id="KW-0804">Transcription</keyword>
<dbReference type="Pfam" id="PF00645">
    <property type="entry name" value="zf-PARP"/>
    <property type="match status" value="2"/>
</dbReference>
<evidence type="ECO:0000256" key="16">
    <source>
        <dbReference type="ARBA" id="ARBA00022833"/>
    </source>
</evidence>
<evidence type="ECO:0000313" key="37">
    <source>
        <dbReference type="EMBL" id="CAF1170072.1"/>
    </source>
</evidence>
<dbReference type="Gene3D" id="1.20.142.10">
    <property type="entry name" value="Poly(ADP-ribose) polymerase, regulatory domain"/>
    <property type="match status" value="1"/>
</dbReference>
<evidence type="ECO:0000256" key="9">
    <source>
        <dbReference type="ARBA" id="ARBA00022676"/>
    </source>
</evidence>
<dbReference type="CDD" id="cd17747">
    <property type="entry name" value="BRCT_PARP1"/>
    <property type="match status" value="1"/>
</dbReference>
<evidence type="ECO:0000256" key="5">
    <source>
        <dbReference type="ARBA" id="ARBA00022490"/>
    </source>
</evidence>
<comment type="caution">
    <text evidence="38">The sequence shown here is derived from an EMBL/GenBank/DDBJ whole genome shotgun (WGS) entry which is preliminary data.</text>
</comment>
<dbReference type="SUPFAM" id="SSF56399">
    <property type="entry name" value="ADP-ribosylation"/>
    <property type="match status" value="1"/>
</dbReference>
<keyword evidence="17" id="KW-0391">Immunity</keyword>
<dbReference type="PANTHER" id="PTHR10459:SF112">
    <property type="entry name" value="POLY [ADP-RIBOSE] POLYMERASE 1"/>
    <property type="match status" value="1"/>
</dbReference>
<evidence type="ECO:0000313" key="38">
    <source>
        <dbReference type="EMBL" id="CAF1423686.1"/>
    </source>
</evidence>
<evidence type="ECO:0000259" key="32">
    <source>
        <dbReference type="PROSITE" id="PS50064"/>
    </source>
</evidence>
<dbReference type="InterPro" id="IPR036616">
    <property type="entry name" value="Poly(ADP-ribose)pol_reg_dom_sf"/>
</dbReference>
<keyword evidence="10 30" id="KW-0808">Transferase</keyword>
<dbReference type="SMART" id="SM00773">
    <property type="entry name" value="WGR"/>
    <property type="match status" value="1"/>
</dbReference>
<dbReference type="FunFam" id="2.20.25.630:FF:000001">
    <property type="entry name" value="Poly [ADP-ribose] polymerase"/>
    <property type="match status" value="1"/>
</dbReference>
<dbReference type="SMART" id="SM01335">
    <property type="entry name" value="PADR1"/>
    <property type="match status" value="1"/>
</dbReference>
<dbReference type="InterPro" id="IPR036957">
    <property type="entry name" value="Znf_PARP_sf"/>
</dbReference>
<dbReference type="InterPro" id="IPR049296">
    <property type="entry name" value="PARP1-like_PADR1_N"/>
</dbReference>
<protein>
    <recommendedName>
        <fullName evidence="30">Poly [ADP-ribose] polymerase</fullName>
        <shortName evidence="30">PARP</shortName>
        <ecNumber evidence="30">2.4.2.-</ecNumber>
    </recommendedName>
</protein>
<evidence type="ECO:0000256" key="17">
    <source>
        <dbReference type="ARBA" id="ARBA00022859"/>
    </source>
</evidence>
<dbReference type="GO" id="GO:0003950">
    <property type="term" value="F:NAD+ poly-ADP-ribosyltransferase activity"/>
    <property type="evidence" value="ECO:0007669"/>
    <property type="project" value="UniProtKB-UniRule"/>
</dbReference>
<evidence type="ECO:0000256" key="8">
    <source>
        <dbReference type="ARBA" id="ARBA00022588"/>
    </source>
</evidence>
<evidence type="ECO:0000256" key="29">
    <source>
        <dbReference type="ARBA" id="ARBA00048575"/>
    </source>
</evidence>
<keyword evidence="9 30" id="KW-0328">Glycosyltransferase</keyword>
<evidence type="ECO:0000256" key="28">
    <source>
        <dbReference type="ARBA" id="ARBA00048339"/>
    </source>
</evidence>
<feature type="domain" description="PARP-type" evidence="32">
    <location>
        <begin position="7"/>
        <end position="89"/>
    </location>
</feature>
<dbReference type="GO" id="GO:0003677">
    <property type="term" value="F:DNA binding"/>
    <property type="evidence" value="ECO:0007669"/>
    <property type="project" value="UniProtKB-KW"/>
</dbReference>
<evidence type="ECO:0000313" key="39">
    <source>
        <dbReference type="Proteomes" id="UP000663870"/>
    </source>
</evidence>
<dbReference type="Gene3D" id="1.10.20.130">
    <property type="match status" value="1"/>
</dbReference>
<dbReference type="GO" id="GO:0005829">
    <property type="term" value="C:cytosol"/>
    <property type="evidence" value="ECO:0007669"/>
    <property type="project" value="UniProtKB-SubCell"/>
</dbReference>
<keyword evidence="16" id="KW-0862">Zinc</keyword>
<dbReference type="PANTHER" id="PTHR10459">
    <property type="entry name" value="DNA LIGASE"/>
    <property type="match status" value="1"/>
</dbReference>
<evidence type="ECO:0000256" key="23">
    <source>
        <dbReference type="ARBA" id="ARBA00024159"/>
    </source>
</evidence>
<evidence type="ECO:0000256" key="13">
    <source>
        <dbReference type="ARBA" id="ARBA00022737"/>
    </source>
</evidence>
<dbReference type="InterPro" id="IPR012317">
    <property type="entry name" value="Poly(ADP-ribose)pol_cat_dom"/>
</dbReference>
<dbReference type="InterPro" id="IPR001357">
    <property type="entry name" value="BRCT_dom"/>
</dbReference>
<dbReference type="Pfam" id="PF02877">
    <property type="entry name" value="PARP_reg"/>
    <property type="match status" value="1"/>
</dbReference>
<dbReference type="InterPro" id="IPR001510">
    <property type="entry name" value="Znf_PARP"/>
</dbReference>
<dbReference type="GO" id="GO:0070212">
    <property type="term" value="P:protein poly-ADP-ribosylation"/>
    <property type="evidence" value="ECO:0007669"/>
    <property type="project" value="TreeGrafter"/>
</dbReference>
<accession>A0A815MJ66</accession>
<keyword evidence="6" id="KW-1017">Isopeptide bond</keyword>
<dbReference type="PROSITE" id="PS52007">
    <property type="entry name" value="PADR1"/>
    <property type="match status" value="1"/>
</dbReference>
<dbReference type="PROSITE" id="PS50172">
    <property type="entry name" value="BRCT"/>
    <property type="match status" value="1"/>
</dbReference>
<evidence type="ECO:0000256" key="15">
    <source>
        <dbReference type="ARBA" id="ARBA00022771"/>
    </source>
</evidence>
<dbReference type="Gene3D" id="3.40.50.10190">
    <property type="entry name" value="BRCT domain"/>
    <property type="match status" value="1"/>
</dbReference>
<evidence type="ECO:0000259" key="35">
    <source>
        <dbReference type="PROSITE" id="PS51060"/>
    </source>
</evidence>
<dbReference type="Gene3D" id="3.30.1740.10">
    <property type="entry name" value="Zinc finger, PARP-type"/>
    <property type="match status" value="2"/>
</dbReference>
<evidence type="ECO:0000256" key="21">
    <source>
        <dbReference type="ARBA" id="ARBA00023163"/>
    </source>
</evidence>
<dbReference type="PROSITE" id="PS51977">
    <property type="entry name" value="WGR"/>
    <property type="match status" value="1"/>
</dbReference>
<dbReference type="EMBL" id="CAJNOH010001057">
    <property type="protein sequence ID" value="CAF1170072.1"/>
    <property type="molecule type" value="Genomic_DNA"/>
</dbReference>
<dbReference type="GO" id="GO:0005730">
    <property type="term" value="C:nucleolus"/>
    <property type="evidence" value="ECO:0007669"/>
    <property type="project" value="UniProtKB-SubCell"/>
</dbReference>
<comment type="catalytic activity">
    <reaction evidence="29">
        <text>L-seryl-[protein] + NAD(+) = O-(ADP-D-ribosyl)-L-seryl-[protein] + nicotinamide + H(+)</text>
        <dbReference type="Rhea" id="RHEA:58232"/>
        <dbReference type="Rhea" id="RHEA-COMP:9863"/>
        <dbReference type="Rhea" id="RHEA-COMP:15091"/>
        <dbReference type="ChEBI" id="CHEBI:15378"/>
        <dbReference type="ChEBI" id="CHEBI:17154"/>
        <dbReference type="ChEBI" id="CHEBI:29999"/>
        <dbReference type="ChEBI" id="CHEBI:57540"/>
        <dbReference type="ChEBI" id="CHEBI:142556"/>
    </reaction>
    <physiologicalReaction direction="left-to-right" evidence="29">
        <dbReference type="Rhea" id="RHEA:58233"/>
    </physiologicalReaction>
</comment>
<evidence type="ECO:0000256" key="30">
    <source>
        <dbReference type="RuleBase" id="RU362114"/>
    </source>
</evidence>
<comment type="similarity">
    <text evidence="25">Belongs to the ARTD/PARP family.</text>
</comment>
<feature type="domain" description="WGR" evidence="36">
    <location>
        <begin position="460"/>
        <end position="548"/>
    </location>
</feature>
<evidence type="ECO:0000256" key="31">
    <source>
        <dbReference type="SAM" id="MobiDB-lite"/>
    </source>
</evidence>
<dbReference type="SUPFAM" id="SSF57716">
    <property type="entry name" value="Glucocorticoid receptor-like (DNA-binding domain)"/>
    <property type="match status" value="2"/>
</dbReference>
<evidence type="ECO:0000256" key="27">
    <source>
        <dbReference type="ARBA" id="ARBA00048241"/>
    </source>
</evidence>
<dbReference type="SUPFAM" id="SSF47587">
    <property type="entry name" value="Domain of poly(ADP-ribose) polymerase"/>
    <property type="match status" value="1"/>
</dbReference>
<organism evidence="38 39">
    <name type="scientific">Rotaria sordida</name>
    <dbReference type="NCBI Taxonomy" id="392033"/>
    <lineage>
        <taxon>Eukaryota</taxon>
        <taxon>Metazoa</taxon>
        <taxon>Spiralia</taxon>
        <taxon>Gnathifera</taxon>
        <taxon>Rotifera</taxon>
        <taxon>Eurotatoria</taxon>
        <taxon>Bdelloidea</taxon>
        <taxon>Philodinida</taxon>
        <taxon>Philodinidae</taxon>
        <taxon>Rotaria</taxon>
    </lineage>
</organism>
<comment type="subcellular location">
    <subcellularLocation>
        <location evidence="1">Chromosome</location>
    </subcellularLocation>
    <subcellularLocation>
        <location evidence="2">Cytoplasm</location>
        <location evidence="2">Cytosol</location>
    </subcellularLocation>
    <subcellularLocation>
        <location evidence="3">Nucleus</location>
        <location evidence="3">Nucleolus</location>
    </subcellularLocation>
</comment>
<keyword evidence="7" id="KW-0021">Allosteric enzyme</keyword>
<feature type="domain" description="PARP-type" evidence="32">
    <location>
        <begin position="102"/>
        <end position="191"/>
    </location>
</feature>
<dbReference type="FunFam" id="1.20.142.10:FF:000001">
    <property type="entry name" value="Poly [ADP-ribose] polymerase"/>
    <property type="match status" value="1"/>
</dbReference>
<feature type="domain" description="PARP catalytic" evidence="34">
    <location>
        <begin position="699"/>
        <end position="925"/>
    </location>
</feature>
<dbReference type="GO" id="GO:1990404">
    <property type="term" value="F:NAD+-protein mono-ADP-ribosyltransferase activity"/>
    <property type="evidence" value="ECO:0007669"/>
    <property type="project" value="TreeGrafter"/>
</dbReference>
<keyword evidence="19 30" id="KW-0520">NAD</keyword>
<evidence type="ECO:0000256" key="22">
    <source>
        <dbReference type="ARBA" id="ARBA00023242"/>
    </source>
</evidence>
<keyword evidence="15" id="KW-0863">Zinc-finger</keyword>
<evidence type="ECO:0000256" key="14">
    <source>
        <dbReference type="ARBA" id="ARBA00022765"/>
    </source>
</evidence>
<evidence type="ECO:0000256" key="18">
    <source>
        <dbReference type="ARBA" id="ARBA00023015"/>
    </source>
</evidence>
<dbReference type="GO" id="GO:0008270">
    <property type="term" value="F:zinc ion binding"/>
    <property type="evidence" value="ECO:0007669"/>
    <property type="project" value="UniProtKB-KW"/>
</dbReference>
<dbReference type="PROSITE" id="PS51059">
    <property type="entry name" value="PARP_CATALYTIC"/>
    <property type="match status" value="1"/>
</dbReference>
<dbReference type="SMART" id="SM01336">
    <property type="entry name" value="zf-PARP"/>
    <property type="match status" value="2"/>
</dbReference>
<dbReference type="InterPro" id="IPR036930">
    <property type="entry name" value="WGR_dom_sf"/>
</dbReference>
<evidence type="ECO:0000256" key="26">
    <source>
        <dbReference type="ARBA" id="ARBA00033987"/>
    </source>
</evidence>
<comment type="catalytic activity">
    <reaction evidence="28">
        <text>L-tyrosyl-[protein] + NAD(+) = O-(ADP-D-ribosyl)-L-tyrosyl-[protein] + nicotinamide + H(+)</text>
        <dbReference type="Rhea" id="RHEA:58236"/>
        <dbReference type="Rhea" id="RHEA-COMP:10136"/>
        <dbReference type="Rhea" id="RHEA-COMP:15092"/>
        <dbReference type="ChEBI" id="CHEBI:15378"/>
        <dbReference type="ChEBI" id="CHEBI:17154"/>
        <dbReference type="ChEBI" id="CHEBI:46858"/>
        <dbReference type="ChEBI" id="CHEBI:57540"/>
        <dbReference type="ChEBI" id="CHEBI:142557"/>
    </reaction>
    <physiologicalReaction direction="left-to-right" evidence="28">
        <dbReference type="Rhea" id="RHEA:58237"/>
    </physiologicalReaction>
</comment>
<dbReference type="SUPFAM" id="SSF52113">
    <property type="entry name" value="BRCT domain"/>
    <property type="match status" value="1"/>
</dbReference>
<dbReference type="Proteomes" id="UP000663854">
    <property type="component" value="Unassembled WGS sequence"/>
</dbReference>
<keyword evidence="8" id="KW-0399">Innate immunity</keyword>
<comment type="catalytic activity">
    <reaction evidence="26">
        <text>NAD(+) + (ADP-D-ribosyl)n-acceptor = nicotinamide + (ADP-D-ribosyl)n+1-acceptor + H(+).</text>
        <dbReference type="EC" id="2.4.2.30"/>
    </reaction>
</comment>
<keyword evidence="13" id="KW-0677">Repeat</keyword>
<comment type="catalytic activity">
    <reaction evidence="27">
        <text>L-histidyl-[protein] + NAD(+) = N(tele)-(ADP-D-ribosyl)-L-histidyl-[protein] + nicotinamide + H(+)</text>
        <dbReference type="Rhea" id="RHEA:72071"/>
        <dbReference type="Rhea" id="RHEA-COMP:9745"/>
        <dbReference type="Rhea" id="RHEA-COMP:18085"/>
        <dbReference type="ChEBI" id="CHEBI:15378"/>
        <dbReference type="ChEBI" id="CHEBI:17154"/>
        <dbReference type="ChEBI" id="CHEBI:29979"/>
        <dbReference type="ChEBI" id="CHEBI:57540"/>
        <dbReference type="ChEBI" id="CHEBI:191398"/>
    </reaction>
    <physiologicalReaction direction="left-to-right" evidence="27">
        <dbReference type="Rhea" id="RHEA:72072"/>
    </physiologicalReaction>
</comment>
<dbReference type="GO" id="GO:0006302">
    <property type="term" value="P:double-strand break repair"/>
    <property type="evidence" value="ECO:0007669"/>
    <property type="project" value="TreeGrafter"/>
</dbReference>
<dbReference type="SMART" id="SM00292">
    <property type="entry name" value="BRCT"/>
    <property type="match status" value="1"/>
</dbReference>
<dbReference type="PROSITE" id="PS51060">
    <property type="entry name" value="PARP_ALPHA_HD"/>
    <property type="match status" value="1"/>
</dbReference>
<proteinExistence type="inferred from homology"/>
<feature type="domain" description="PARP alpha-helical" evidence="35">
    <location>
        <begin position="572"/>
        <end position="690"/>
    </location>
</feature>
<feature type="domain" description="BRCT" evidence="33">
    <location>
        <begin position="334"/>
        <end position="411"/>
    </location>
</feature>
<evidence type="ECO:0000256" key="4">
    <source>
        <dbReference type="ARBA" id="ARBA00022454"/>
    </source>
</evidence>
<dbReference type="Pfam" id="PF21728">
    <property type="entry name" value="PADR1_N"/>
    <property type="match status" value="1"/>
</dbReference>
<dbReference type="Gene3D" id="2.20.25.630">
    <property type="match status" value="1"/>
</dbReference>
<evidence type="ECO:0000256" key="3">
    <source>
        <dbReference type="ARBA" id="ARBA00004604"/>
    </source>
</evidence>
<keyword evidence="20" id="KW-0238">DNA-binding</keyword>
<keyword evidence="22" id="KW-0539">Nucleus</keyword>
<keyword evidence="4" id="KW-0158">Chromosome</keyword>
<dbReference type="InterPro" id="IPR050800">
    <property type="entry name" value="ARTD/PARP"/>
</dbReference>
<keyword evidence="11" id="KW-0548">Nucleotidyltransferase</keyword>
<dbReference type="EC" id="2.4.2.-" evidence="30"/>
<dbReference type="CDD" id="cd01437">
    <property type="entry name" value="parp_like"/>
    <property type="match status" value="1"/>
</dbReference>
<keyword evidence="18" id="KW-0805">Transcription regulation</keyword>
<evidence type="ECO:0000256" key="12">
    <source>
        <dbReference type="ARBA" id="ARBA00022723"/>
    </source>
</evidence>
<dbReference type="Proteomes" id="UP000663870">
    <property type="component" value="Unassembled WGS sequence"/>
</dbReference>
<dbReference type="AlphaFoldDB" id="A0A815MJ66"/>
<name>A0A815MJ66_9BILA</name>
<dbReference type="InterPro" id="IPR012982">
    <property type="entry name" value="PARP1-like_PADR1_Zn_ribbon"/>
</dbReference>
<dbReference type="Gene3D" id="3.90.228.10">
    <property type="match status" value="1"/>
</dbReference>
<evidence type="ECO:0000256" key="2">
    <source>
        <dbReference type="ARBA" id="ARBA00004514"/>
    </source>
</evidence>
<evidence type="ECO:0000256" key="25">
    <source>
        <dbReference type="ARBA" id="ARBA00024347"/>
    </source>
</evidence>
<comment type="catalytic activity">
    <reaction evidence="23">
        <text>L-glutamyl-[protein] + NAD(+) = 5-O-(ADP-D-ribosyl)-L-glutamyl-[protein] + nicotinamide</text>
        <dbReference type="Rhea" id="RHEA:58224"/>
        <dbReference type="Rhea" id="RHEA-COMP:10208"/>
        <dbReference type="Rhea" id="RHEA-COMP:15089"/>
        <dbReference type="ChEBI" id="CHEBI:17154"/>
        <dbReference type="ChEBI" id="CHEBI:29973"/>
        <dbReference type="ChEBI" id="CHEBI:57540"/>
        <dbReference type="ChEBI" id="CHEBI:142540"/>
    </reaction>
    <physiologicalReaction direction="left-to-right" evidence="23">
        <dbReference type="Rhea" id="RHEA:58225"/>
    </physiologicalReaction>
</comment>
<evidence type="ECO:0000256" key="20">
    <source>
        <dbReference type="ARBA" id="ARBA00023125"/>
    </source>
</evidence>
<dbReference type="InterPro" id="IPR036420">
    <property type="entry name" value="BRCT_dom_sf"/>
</dbReference>
<feature type="region of interest" description="Disordered" evidence="31">
    <location>
        <begin position="182"/>
        <end position="205"/>
    </location>
</feature>
<dbReference type="FunFam" id="3.90.228.10:FF:000002">
    <property type="entry name" value="Poly [ADP-ribose] polymerase"/>
    <property type="match status" value="1"/>
</dbReference>
<evidence type="ECO:0000256" key="6">
    <source>
        <dbReference type="ARBA" id="ARBA00022499"/>
    </source>
</evidence>
<evidence type="ECO:0000259" key="34">
    <source>
        <dbReference type="PROSITE" id="PS51059"/>
    </source>
</evidence>
<dbReference type="Pfam" id="PF00644">
    <property type="entry name" value="PARP"/>
    <property type="match status" value="1"/>
</dbReference>
<dbReference type="SUPFAM" id="SSF142921">
    <property type="entry name" value="WGR domain-like"/>
    <property type="match status" value="1"/>
</dbReference>
<dbReference type="GO" id="GO:0016779">
    <property type="term" value="F:nucleotidyltransferase activity"/>
    <property type="evidence" value="ECO:0007669"/>
    <property type="project" value="UniProtKB-KW"/>
</dbReference>
<keyword evidence="12" id="KW-0479">Metal-binding</keyword>
<keyword evidence="39" id="KW-1185">Reference proteome</keyword>
<evidence type="ECO:0000256" key="11">
    <source>
        <dbReference type="ARBA" id="ARBA00022695"/>
    </source>
</evidence>
<dbReference type="InterPro" id="IPR038650">
    <property type="entry name" value="PADR1_C_dom_sf"/>
</dbReference>
<evidence type="ECO:0000259" key="36">
    <source>
        <dbReference type="PROSITE" id="PS51977"/>
    </source>
</evidence>
<dbReference type="InterPro" id="IPR004102">
    <property type="entry name" value="Poly(ADP-ribose)pol_reg_dom"/>
</dbReference>
<evidence type="ECO:0000256" key="10">
    <source>
        <dbReference type="ARBA" id="ARBA00022679"/>
    </source>
</evidence>
<comment type="catalytic activity">
    <reaction evidence="24">
        <text>L-aspartyl-[protein] + NAD(+) = 4-O-(ADP-D-ribosyl)-L-aspartyl-[protein] + nicotinamide</text>
        <dbReference type="Rhea" id="RHEA:54424"/>
        <dbReference type="Rhea" id="RHEA-COMP:9867"/>
        <dbReference type="Rhea" id="RHEA-COMP:13832"/>
        <dbReference type="ChEBI" id="CHEBI:17154"/>
        <dbReference type="ChEBI" id="CHEBI:29961"/>
        <dbReference type="ChEBI" id="CHEBI:57540"/>
        <dbReference type="ChEBI" id="CHEBI:138102"/>
    </reaction>
    <physiologicalReaction direction="left-to-right" evidence="24">
        <dbReference type="Rhea" id="RHEA:54425"/>
    </physiologicalReaction>
</comment>
<dbReference type="Pfam" id="PF05406">
    <property type="entry name" value="WGR"/>
    <property type="match status" value="1"/>
</dbReference>
<dbReference type="GO" id="GO:0045087">
    <property type="term" value="P:innate immune response"/>
    <property type="evidence" value="ECO:0007669"/>
    <property type="project" value="UniProtKB-KW"/>
</dbReference>
<reference evidence="38" key="1">
    <citation type="submission" date="2021-02" db="EMBL/GenBank/DDBJ databases">
        <authorList>
            <person name="Nowell W R."/>
        </authorList>
    </citation>
    <scope>NUCLEOTIDE SEQUENCE</scope>
</reference>
<dbReference type="PROSITE" id="PS50064">
    <property type="entry name" value="ZF_PARP_2"/>
    <property type="match status" value="2"/>
</dbReference>
<gene>
    <name evidence="38" type="ORF">JXQ802_LOCUS36013</name>
    <name evidence="37" type="ORF">PYM288_LOCUS23225</name>
</gene>
<evidence type="ECO:0000256" key="24">
    <source>
        <dbReference type="ARBA" id="ARBA00024164"/>
    </source>
</evidence>